<accession>A0ABW1X1B8</accession>
<feature type="transmembrane region" description="Helical" evidence="9">
    <location>
        <begin position="485"/>
        <end position="507"/>
    </location>
</feature>
<comment type="subcellular location">
    <subcellularLocation>
        <location evidence="1">Cell membrane</location>
        <topology evidence="1">Multi-pass membrane protein</topology>
    </subcellularLocation>
</comment>
<feature type="domain" description="Putative mannosyltransferase YkcA/B-like C-terminal" evidence="11">
    <location>
        <begin position="615"/>
        <end position="699"/>
    </location>
</feature>
<evidence type="ECO:0000313" key="13">
    <source>
        <dbReference type="Proteomes" id="UP001596266"/>
    </source>
</evidence>
<evidence type="ECO:0000256" key="7">
    <source>
        <dbReference type="ARBA" id="ARBA00023136"/>
    </source>
</evidence>
<feature type="compositionally biased region" description="Low complexity" evidence="8">
    <location>
        <begin position="1"/>
        <end position="23"/>
    </location>
</feature>
<feature type="transmembrane region" description="Helical" evidence="9">
    <location>
        <begin position="334"/>
        <end position="351"/>
    </location>
</feature>
<dbReference type="EC" id="2.4.-.-" evidence="12"/>
<feature type="transmembrane region" description="Helical" evidence="9">
    <location>
        <begin position="117"/>
        <end position="140"/>
    </location>
</feature>
<dbReference type="Pfam" id="PF13231">
    <property type="entry name" value="PMT_2"/>
    <property type="match status" value="1"/>
</dbReference>
<dbReference type="Pfam" id="PF24878">
    <property type="entry name" value="YkcB_C"/>
    <property type="match status" value="1"/>
</dbReference>
<feature type="region of interest" description="Disordered" evidence="8">
    <location>
        <begin position="1"/>
        <end position="26"/>
    </location>
</feature>
<gene>
    <name evidence="12" type="ORF">ACFP57_09825</name>
</gene>
<organism evidence="12 13">
    <name type="scientific">Luteococcus sanguinis</name>
    <dbReference type="NCBI Taxonomy" id="174038"/>
    <lineage>
        <taxon>Bacteria</taxon>
        <taxon>Bacillati</taxon>
        <taxon>Actinomycetota</taxon>
        <taxon>Actinomycetes</taxon>
        <taxon>Propionibacteriales</taxon>
        <taxon>Propionibacteriaceae</taxon>
        <taxon>Luteococcus</taxon>
    </lineage>
</organism>
<keyword evidence="13" id="KW-1185">Reference proteome</keyword>
<feature type="transmembrane region" description="Helical" evidence="9">
    <location>
        <begin position="177"/>
        <end position="195"/>
    </location>
</feature>
<keyword evidence="6 9" id="KW-1133">Transmembrane helix</keyword>
<feature type="transmembrane region" description="Helical" evidence="9">
    <location>
        <begin position="202"/>
        <end position="219"/>
    </location>
</feature>
<feature type="transmembrane region" description="Helical" evidence="9">
    <location>
        <begin position="250"/>
        <end position="268"/>
    </location>
</feature>
<dbReference type="GO" id="GO:0016757">
    <property type="term" value="F:glycosyltransferase activity"/>
    <property type="evidence" value="ECO:0007669"/>
    <property type="project" value="UniProtKB-KW"/>
</dbReference>
<evidence type="ECO:0000256" key="1">
    <source>
        <dbReference type="ARBA" id="ARBA00004651"/>
    </source>
</evidence>
<keyword evidence="7 9" id="KW-0472">Membrane</keyword>
<evidence type="ECO:0000256" key="5">
    <source>
        <dbReference type="ARBA" id="ARBA00022692"/>
    </source>
</evidence>
<comment type="caution">
    <text evidence="12">The sequence shown here is derived from an EMBL/GenBank/DDBJ whole genome shotgun (WGS) entry which is preliminary data.</text>
</comment>
<dbReference type="Proteomes" id="UP001596266">
    <property type="component" value="Unassembled WGS sequence"/>
</dbReference>
<protein>
    <submittedName>
        <fullName evidence="12">ArnT family glycosyltransferase</fullName>
        <ecNumber evidence="12">2.4.-.-</ecNumber>
    </submittedName>
</protein>
<feature type="compositionally biased region" description="Polar residues" evidence="8">
    <location>
        <begin position="550"/>
        <end position="559"/>
    </location>
</feature>
<feature type="transmembrane region" description="Helical" evidence="9">
    <location>
        <begin position="363"/>
        <end position="382"/>
    </location>
</feature>
<evidence type="ECO:0000259" key="11">
    <source>
        <dbReference type="Pfam" id="PF24878"/>
    </source>
</evidence>
<keyword evidence="5 9" id="KW-0812">Transmembrane</keyword>
<evidence type="ECO:0000256" key="3">
    <source>
        <dbReference type="ARBA" id="ARBA00022676"/>
    </source>
</evidence>
<dbReference type="RefSeq" id="WP_343886523.1">
    <property type="nucleotide sequence ID" value="NZ_BAAAKI010000016.1"/>
</dbReference>
<reference evidence="13" key="1">
    <citation type="journal article" date="2019" name="Int. J. Syst. Evol. Microbiol.">
        <title>The Global Catalogue of Microorganisms (GCM) 10K type strain sequencing project: providing services to taxonomists for standard genome sequencing and annotation.</title>
        <authorList>
            <consortium name="The Broad Institute Genomics Platform"/>
            <consortium name="The Broad Institute Genome Sequencing Center for Infectious Disease"/>
            <person name="Wu L."/>
            <person name="Ma J."/>
        </authorList>
    </citation>
    <scope>NUCLEOTIDE SEQUENCE [LARGE SCALE GENOMIC DNA]</scope>
    <source>
        <strain evidence="13">CGMCC 1.15277</strain>
    </source>
</reference>
<evidence type="ECO:0000256" key="9">
    <source>
        <dbReference type="SAM" id="Phobius"/>
    </source>
</evidence>
<evidence type="ECO:0000313" key="12">
    <source>
        <dbReference type="EMBL" id="MFC6397275.1"/>
    </source>
</evidence>
<dbReference type="InterPro" id="IPR038731">
    <property type="entry name" value="RgtA/B/C-like"/>
</dbReference>
<evidence type="ECO:0000256" key="4">
    <source>
        <dbReference type="ARBA" id="ARBA00022679"/>
    </source>
</evidence>
<dbReference type="PANTHER" id="PTHR33908">
    <property type="entry name" value="MANNOSYLTRANSFERASE YKCB-RELATED"/>
    <property type="match status" value="1"/>
</dbReference>
<evidence type="ECO:0000259" key="10">
    <source>
        <dbReference type="Pfam" id="PF13231"/>
    </source>
</evidence>
<evidence type="ECO:0000256" key="8">
    <source>
        <dbReference type="SAM" id="MobiDB-lite"/>
    </source>
</evidence>
<feature type="transmembrane region" description="Helical" evidence="9">
    <location>
        <begin position="388"/>
        <end position="407"/>
    </location>
</feature>
<feature type="compositionally biased region" description="Low complexity" evidence="8">
    <location>
        <begin position="514"/>
        <end position="526"/>
    </location>
</feature>
<feature type="compositionally biased region" description="Gly residues" evidence="8">
    <location>
        <begin position="527"/>
        <end position="542"/>
    </location>
</feature>
<feature type="compositionally biased region" description="Low complexity" evidence="8">
    <location>
        <begin position="560"/>
        <end position="590"/>
    </location>
</feature>
<feature type="region of interest" description="Disordered" evidence="8">
    <location>
        <begin position="514"/>
        <end position="606"/>
    </location>
</feature>
<keyword evidence="2" id="KW-1003">Cell membrane</keyword>
<feature type="transmembrane region" description="Helical" evidence="9">
    <location>
        <begin position="419"/>
        <end position="442"/>
    </location>
</feature>
<feature type="transmembrane region" description="Helical" evidence="9">
    <location>
        <begin position="43"/>
        <end position="62"/>
    </location>
</feature>
<feature type="domain" description="Glycosyltransferase RgtA/B/C/D-like" evidence="10">
    <location>
        <begin position="102"/>
        <end position="261"/>
    </location>
</feature>
<keyword evidence="3 12" id="KW-0328">Glycosyltransferase</keyword>
<feature type="transmembrane region" description="Helical" evidence="9">
    <location>
        <begin position="147"/>
        <end position="171"/>
    </location>
</feature>
<feature type="transmembrane region" description="Helical" evidence="9">
    <location>
        <begin position="225"/>
        <end position="243"/>
    </location>
</feature>
<dbReference type="EMBL" id="JBHSUA010000019">
    <property type="protein sequence ID" value="MFC6397275.1"/>
    <property type="molecule type" value="Genomic_DNA"/>
</dbReference>
<keyword evidence="4 12" id="KW-0808">Transferase</keyword>
<name>A0ABW1X1B8_9ACTN</name>
<evidence type="ECO:0000256" key="6">
    <source>
        <dbReference type="ARBA" id="ARBA00022989"/>
    </source>
</evidence>
<dbReference type="PANTHER" id="PTHR33908:SF3">
    <property type="entry name" value="UNDECAPRENYL PHOSPHATE-ALPHA-4-AMINO-4-DEOXY-L-ARABINOSE ARABINOSYL TRANSFERASE"/>
    <property type="match status" value="1"/>
</dbReference>
<dbReference type="InterPro" id="IPR050297">
    <property type="entry name" value="LipidA_mod_glycosyltrf_83"/>
</dbReference>
<sequence length="715" mass="72662">MTTAPLLAERAAPPASPEAASAPVQGERGRVGRTFLGPRTDPACARPALWGLLALAAITYLWNLTNSGYANSFYAAAVKSGTQSWTAWLFGSLDSANSITVDKPPAALWVMGLSARLFGFSSFSLLLPQALMGVGTVALVHASVRRWYGHAAALVAGALVVAAPVAAMMFRFDNPDAMLTILMAAAAYFVTRAIETERGRQALWWMVAAGAAIGFAFLTKMLQGMLVLPGFVLAYLIAAPRSWKARVGHLFAALGSLIVSAGWFVLLVELWPESARAYIGGSTNNSEWELALGYNGLGRIFGGSGNAGGGGGGGGFGGTAGLFRMFNSQFGTEVSWLLPGSLILLVAGLVARGRAPRTDLRRAGLVIWGGWLLSTAAVLSFMSGTVHSYYAIALVPGIAATIAIGATEAYRAAALSTKVWAATAYRSAIGLAIAVSAGWGYHLLATTAPSWHPWIKWVALIGGILGAMAYVLLDTLARTATLKKLAIAALVVGSLAAVAPTASWTAATVAVGHTGSSPAAGPSSASVGGGMGGGMGGGGGRMGTAPSGTDGQQTDGQAPTGTSDGSTDETSGTSTNETATNEAAGTSTAGQPQVGGRGGGMDSASTNSELVGALNATTSKWSAAVIGDQTAAGYILSSDTAVMSIGGWSGTDDNVTLEQFKQYVANGDITYFIAGGGMGGGMGGQDSSASEITTWVQENFTSTTIGGTTVYVLNS</sequence>
<dbReference type="InterPro" id="IPR056785">
    <property type="entry name" value="YkcA/B-like_C"/>
</dbReference>
<feature type="transmembrane region" description="Helical" evidence="9">
    <location>
        <begin position="454"/>
        <end position="473"/>
    </location>
</feature>
<proteinExistence type="predicted"/>
<evidence type="ECO:0000256" key="2">
    <source>
        <dbReference type="ARBA" id="ARBA00022475"/>
    </source>
</evidence>